<dbReference type="InterPro" id="IPR039205">
    <property type="entry name" value="NDUFA11"/>
</dbReference>
<keyword evidence="3" id="KW-0999">Mitochondrion inner membrane</keyword>
<evidence type="ECO:0000313" key="8">
    <source>
        <dbReference type="EMBL" id="KAK5957547.1"/>
    </source>
</evidence>
<dbReference type="GO" id="GO:0045271">
    <property type="term" value="C:respiratory chain complex I"/>
    <property type="evidence" value="ECO:0007669"/>
    <property type="project" value="InterPro"/>
</dbReference>
<comment type="subcellular location">
    <subcellularLocation>
        <location evidence="1">Mitochondrion inner membrane</location>
        <topology evidence="1">Multi-pass membrane protein</topology>
    </subcellularLocation>
</comment>
<sequence>MADTSNVSDIKGVQFPEPADVDEQYHPQDAIGAGVKSAIAVGTAGLFFAAVQTSVAKQNIGAFGVFTKSGFGSSTALFAAMGGTYAFVSTASANLRASNDPTNQFLGGFAAGAVGGLKRRTFPAVLGNGLALGVVVGVAAYTGTAMFGTPGLHPEEGRWPTKEEHRKRFSRPANETINELGEGRGIYGPGYEERRRERIKQNHGIDVTEPYYNTQTPSEPMR</sequence>
<dbReference type="GO" id="GO:0006120">
    <property type="term" value="P:mitochondrial electron transport, NADH to ubiquinone"/>
    <property type="evidence" value="ECO:0007669"/>
    <property type="project" value="InterPro"/>
</dbReference>
<reference evidence="8 9" key="1">
    <citation type="submission" date="2022-12" db="EMBL/GenBank/DDBJ databases">
        <title>Genomic features and morphological characterization of a novel Knufia sp. strain isolated from spacecraft assembly facility.</title>
        <authorList>
            <person name="Teixeira M."/>
            <person name="Chander A.M."/>
            <person name="Stajich J.E."/>
            <person name="Venkateswaran K."/>
        </authorList>
    </citation>
    <scope>NUCLEOTIDE SEQUENCE [LARGE SCALE GENOMIC DNA]</scope>
    <source>
        <strain evidence="8 9">FJI-L2-BK-P2</strain>
    </source>
</reference>
<dbReference type="PANTHER" id="PTHR21382">
    <property type="entry name" value="NADH-UBIQUINONE OXIDOREDUCTASE SUBUNIT"/>
    <property type="match status" value="1"/>
</dbReference>
<dbReference type="Proteomes" id="UP001316803">
    <property type="component" value="Unassembled WGS sequence"/>
</dbReference>
<protein>
    <recommendedName>
        <fullName evidence="10">NADH dehydrogenase [ubiquinone] 1 alpha subcomplex subunit 11</fullName>
    </recommendedName>
</protein>
<evidence type="ECO:0000313" key="9">
    <source>
        <dbReference type="Proteomes" id="UP001316803"/>
    </source>
</evidence>
<keyword evidence="2" id="KW-0812">Transmembrane</keyword>
<evidence type="ECO:0000256" key="7">
    <source>
        <dbReference type="SAM" id="MobiDB-lite"/>
    </source>
</evidence>
<dbReference type="AlphaFoldDB" id="A0AAN8IRW9"/>
<evidence type="ECO:0008006" key="10">
    <source>
        <dbReference type="Google" id="ProtNLM"/>
    </source>
</evidence>
<comment type="caution">
    <text evidence="8">The sequence shown here is derived from an EMBL/GenBank/DDBJ whole genome shotgun (WGS) entry which is preliminary data.</text>
</comment>
<feature type="compositionally biased region" description="Polar residues" evidence="7">
    <location>
        <begin position="211"/>
        <end position="222"/>
    </location>
</feature>
<evidence type="ECO:0000256" key="2">
    <source>
        <dbReference type="ARBA" id="ARBA00022692"/>
    </source>
</evidence>
<keyword evidence="6" id="KW-0472">Membrane</keyword>
<accession>A0AAN8IRW9</accession>
<evidence type="ECO:0000256" key="4">
    <source>
        <dbReference type="ARBA" id="ARBA00022989"/>
    </source>
</evidence>
<evidence type="ECO:0000256" key="1">
    <source>
        <dbReference type="ARBA" id="ARBA00004448"/>
    </source>
</evidence>
<feature type="region of interest" description="Disordered" evidence="7">
    <location>
        <begin position="198"/>
        <end position="222"/>
    </location>
</feature>
<evidence type="ECO:0000256" key="6">
    <source>
        <dbReference type="ARBA" id="ARBA00023136"/>
    </source>
</evidence>
<dbReference type="EMBL" id="JAKLMC020000003">
    <property type="protein sequence ID" value="KAK5957547.1"/>
    <property type="molecule type" value="Genomic_DNA"/>
</dbReference>
<gene>
    <name evidence="8" type="ORF">OHC33_001923</name>
</gene>
<name>A0AAN8IRW9_9EURO</name>
<organism evidence="8 9">
    <name type="scientific">Knufia fluminis</name>
    <dbReference type="NCBI Taxonomy" id="191047"/>
    <lineage>
        <taxon>Eukaryota</taxon>
        <taxon>Fungi</taxon>
        <taxon>Dikarya</taxon>
        <taxon>Ascomycota</taxon>
        <taxon>Pezizomycotina</taxon>
        <taxon>Eurotiomycetes</taxon>
        <taxon>Chaetothyriomycetidae</taxon>
        <taxon>Chaetothyriales</taxon>
        <taxon>Trichomeriaceae</taxon>
        <taxon>Knufia</taxon>
    </lineage>
</organism>
<keyword evidence="4" id="KW-1133">Transmembrane helix</keyword>
<keyword evidence="9" id="KW-1185">Reference proteome</keyword>
<proteinExistence type="predicted"/>
<dbReference type="GO" id="GO:0005743">
    <property type="term" value="C:mitochondrial inner membrane"/>
    <property type="evidence" value="ECO:0007669"/>
    <property type="project" value="UniProtKB-SubCell"/>
</dbReference>
<evidence type="ECO:0000256" key="5">
    <source>
        <dbReference type="ARBA" id="ARBA00023128"/>
    </source>
</evidence>
<keyword evidence="5" id="KW-0496">Mitochondrion</keyword>
<evidence type="ECO:0000256" key="3">
    <source>
        <dbReference type="ARBA" id="ARBA00022792"/>
    </source>
</evidence>
<dbReference type="PANTHER" id="PTHR21382:SF1">
    <property type="entry name" value="NADH DEHYDROGENASE [UBIQUINONE] 1 ALPHA SUBCOMPLEX SUBUNIT 11"/>
    <property type="match status" value="1"/>
</dbReference>